<evidence type="ECO:0008006" key="6">
    <source>
        <dbReference type="Google" id="ProtNLM"/>
    </source>
</evidence>
<dbReference type="VEuPathDB" id="FungiDB:MUCCIDRAFT_110896"/>
<evidence type="ECO:0000313" key="5">
    <source>
        <dbReference type="Proteomes" id="UP000077051"/>
    </source>
</evidence>
<proteinExistence type="predicted"/>
<dbReference type="InterPro" id="IPR015915">
    <property type="entry name" value="Kelch-typ_b-propeller"/>
</dbReference>
<dbReference type="STRING" id="747725.A0A162RBW0"/>
<keyword evidence="5" id="KW-1185">Reference proteome</keyword>
<keyword evidence="1" id="KW-0880">Kelch repeat</keyword>
<name>A0A162RBW0_MUCCL</name>
<evidence type="ECO:0000313" key="4">
    <source>
        <dbReference type="EMBL" id="OAD04019.1"/>
    </source>
</evidence>
<comment type="caution">
    <text evidence="4">The sequence shown here is derived from an EMBL/GenBank/DDBJ whole genome shotgun (WGS) entry which is preliminary data.</text>
</comment>
<dbReference type="Gene3D" id="2.120.10.80">
    <property type="entry name" value="Kelch-type beta propeller"/>
    <property type="match status" value="2"/>
</dbReference>
<dbReference type="SUPFAM" id="SSF117281">
    <property type="entry name" value="Kelch motif"/>
    <property type="match status" value="1"/>
</dbReference>
<dbReference type="OrthoDB" id="432528at2759"/>
<reference evidence="4 5" key="1">
    <citation type="submission" date="2015-06" db="EMBL/GenBank/DDBJ databases">
        <title>Expansion of signal transduction pathways in fungi by whole-genome duplication.</title>
        <authorList>
            <consortium name="DOE Joint Genome Institute"/>
            <person name="Corrochano L.M."/>
            <person name="Kuo A."/>
            <person name="Marcet-Houben M."/>
            <person name="Polaino S."/>
            <person name="Salamov A."/>
            <person name="Villalobos J.M."/>
            <person name="Alvarez M.I."/>
            <person name="Avalos J."/>
            <person name="Benito E.P."/>
            <person name="Benoit I."/>
            <person name="Burger G."/>
            <person name="Camino L.P."/>
            <person name="Canovas D."/>
            <person name="Cerda-Olmedo E."/>
            <person name="Cheng J.-F."/>
            <person name="Dominguez A."/>
            <person name="Elias M."/>
            <person name="Eslava A.P."/>
            <person name="Glaser F."/>
            <person name="Grimwood J."/>
            <person name="Gutierrez G."/>
            <person name="Heitman J."/>
            <person name="Henrissat B."/>
            <person name="Iturriaga E.A."/>
            <person name="Lang B.F."/>
            <person name="Lavin J.L."/>
            <person name="Lee S."/>
            <person name="Li W."/>
            <person name="Lindquist E."/>
            <person name="Lopez-Garcia S."/>
            <person name="Luque E.M."/>
            <person name="Marcos A.T."/>
            <person name="Martin J."/>
            <person name="Mccluskey K."/>
            <person name="Medina H.R."/>
            <person name="Miralles-Duran A."/>
            <person name="Miyazaki A."/>
            <person name="Munoz-Torres E."/>
            <person name="Oguiza J.A."/>
            <person name="Ohm R."/>
            <person name="Olmedo M."/>
            <person name="Orejas M."/>
            <person name="Ortiz-Castellanos L."/>
            <person name="Pisabarro A.G."/>
            <person name="Rodriguez-Romero J."/>
            <person name="Ruiz-Herrera J."/>
            <person name="Ruiz-Vazquez R."/>
            <person name="Sanz C."/>
            <person name="Schackwitz W."/>
            <person name="Schmutz J."/>
            <person name="Shahriari M."/>
            <person name="Shelest E."/>
            <person name="Silva-Franco F."/>
            <person name="Soanes D."/>
            <person name="Syed K."/>
            <person name="Tagua V.G."/>
            <person name="Talbot N.J."/>
            <person name="Thon M."/>
            <person name="De Vries R.P."/>
            <person name="Wiebenga A."/>
            <person name="Yadav J.S."/>
            <person name="Braun E.L."/>
            <person name="Baker S."/>
            <person name="Garre V."/>
            <person name="Horwitz B."/>
            <person name="Torres-Martinez S."/>
            <person name="Idnurm A."/>
            <person name="Herrera-Estrella A."/>
            <person name="Gabaldon T."/>
            <person name="Grigoriev I.V."/>
        </authorList>
    </citation>
    <scope>NUCLEOTIDE SEQUENCE [LARGE SCALE GENOMIC DNA]</scope>
    <source>
        <strain evidence="4 5">CBS 277.49</strain>
    </source>
</reference>
<evidence type="ECO:0000256" key="3">
    <source>
        <dbReference type="SAM" id="Phobius"/>
    </source>
</evidence>
<keyword evidence="3" id="KW-1133">Transmembrane helix</keyword>
<dbReference type="PANTHER" id="PTHR46093">
    <property type="entry name" value="ACYL-COA-BINDING DOMAIN-CONTAINING PROTEIN 5"/>
    <property type="match status" value="1"/>
</dbReference>
<sequence>MNPSVLPAGQELKSTNRPIYGADSIRINDTIYIYGGFYNVAPWNKEALWTLDSALGKLSQIETDPYASPAVIYHSLQSLNASTLITFGGHLNEHNLTPPSPSAAAEPEYLRYYQFNFDLKKWTPLQKKNATIETPLERFWHTTSKSDQTIYLYGGMNTTHGLHDFWRYNAEVDGWTRLSDVDVARCGHTSTMSEWVYGSAEDGKMVVLGGYDCSNASLLAQTTKSLISLNKADVYDTKTNEWYQQPLKGDIPHPRTFHTAVKSRDNRIIICGGQDQEVEPFQSYLSGEHASDMTAILDMNTWEWHIPDASPYQPFPRSHAIANIVNETKMIYGFGINYHTVYDGLYVFDLEINQWLPPADVYHRVHQHYSVGLIIGLSIFGALVGSASVVLLGYWLIKRHGSTINTMFTGIRRNIWNPRPGEPLWAEISRLLFRFSFLAIFVTMTTVLVLQVQNSPIIDQQYYDHSSDYTVAAPDIRFCFDGWVDTTSPVIQCATDFGESCSNYLINITENVKSSLNYYGTKLSCQLFRPPTKIFKLGRTNDRIAHSGSFLKFYYYGQPSNNSILHVELYHPEHDANLPVYNLTGDFEWYSLDENAKFQSSEQMNLKTENVFEVHPTYATRIGYELLERQKMDGSAWNYIGFGSTRVSQYHLKSNQMSADGDTTYGTNPQPLGSLYVYPMRYDVTVMREQRAFTLVNGMGIVGGIFGLIVAVQSSLFGFRPRSPWGLVHRWSIGLMRRSLLQGLKARFPTTDQVHIPIVHPVHRRFSEALLSPSPTHATRKAAPLNHHTTTIQEEKEDDTLTITSQKMDFYTDGDEDEDEAKRMARLEERLHVFELLFQAYYIDDEVFRSLQNAQK</sequence>
<keyword evidence="2" id="KW-0677">Repeat</keyword>
<dbReference type="PANTHER" id="PTHR46093:SF18">
    <property type="entry name" value="FIBRONECTIN TYPE-III DOMAIN-CONTAINING PROTEIN"/>
    <property type="match status" value="1"/>
</dbReference>
<dbReference type="Pfam" id="PF24681">
    <property type="entry name" value="Kelch_KLHDC2_KLHL20_DRC7"/>
    <property type="match status" value="1"/>
</dbReference>
<protein>
    <recommendedName>
        <fullName evidence="6">Galactose oxidase</fullName>
    </recommendedName>
</protein>
<dbReference type="AlphaFoldDB" id="A0A162RBW0"/>
<keyword evidence="3" id="KW-0472">Membrane</keyword>
<dbReference type="EMBL" id="AMYB01000004">
    <property type="protein sequence ID" value="OAD04019.1"/>
    <property type="molecule type" value="Genomic_DNA"/>
</dbReference>
<dbReference type="Proteomes" id="UP000077051">
    <property type="component" value="Unassembled WGS sequence"/>
</dbReference>
<evidence type="ECO:0000256" key="2">
    <source>
        <dbReference type="ARBA" id="ARBA00022737"/>
    </source>
</evidence>
<keyword evidence="3" id="KW-0812">Transmembrane</keyword>
<accession>A0A162RBW0</accession>
<evidence type="ECO:0000256" key="1">
    <source>
        <dbReference type="ARBA" id="ARBA00022441"/>
    </source>
</evidence>
<organism evidence="4 5">
    <name type="scientific">Mucor lusitanicus CBS 277.49</name>
    <dbReference type="NCBI Taxonomy" id="747725"/>
    <lineage>
        <taxon>Eukaryota</taxon>
        <taxon>Fungi</taxon>
        <taxon>Fungi incertae sedis</taxon>
        <taxon>Mucoromycota</taxon>
        <taxon>Mucoromycotina</taxon>
        <taxon>Mucoromycetes</taxon>
        <taxon>Mucorales</taxon>
        <taxon>Mucorineae</taxon>
        <taxon>Mucoraceae</taxon>
        <taxon>Mucor</taxon>
    </lineage>
</organism>
<gene>
    <name evidence="4" type="ORF">MUCCIDRAFT_110896</name>
</gene>
<feature type="transmembrane region" description="Helical" evidence="3">
    <location>
        <begin position="371"/>
        <end position="397"/>
    </location>
</feature>
<feature type="transmembrane region" description="Helical" evidence="3">
    <location>
        <begin position="692"/>
        <end position="712"/>
    </location>
</feature>